<reference evidence="2" key="1">
    <citation type="submission" date="2018-06" db="EMBL/GenBank/DDBJ databases">
        <authorList>
            <person name="Lum Nde A."/>
            <person name="Hugo C."/>
        </authorList>
    </citation>
    <scope>NUCLEOTIDE SEQUENCE [LARGE SCALE GENOMIC DNA]</scope>
    <source>
        <strain evidence="2">1_F178</strain>
    </source>
</reference>
<name>A0A3D9C2R8_9FLAO</name>
<gene>
    <name evidence="1" type="ORF">DRF65_22635</name>
</gene>
<dbReference type="Proteomes" id="UP000256686">
    <property type="component" value="Unassembled WGS sequence"/>
</dbReference>
<dbReference type="EMBL" id="QNVT01000028">
    <property type="protein sequence ID" value="REC60150.1"/>
    <property type="molecule type" value="Genomic_DNA"/>
</dbReference>
<dbReference type="AlphaFoldDB" id="A0A3D9C2R8"/>
<proteinExistence type="predicted"/>
<accession>A0A3D9C2R8</accession>
<comment type="caution">
    <text evidence="1">The sequence shown here is derived from an EMBL/GenBank/DDBJ whole genome shotgun (WGS) entry which is preliminary data.</text>
</comment>
<organism evidence="1 2">
    <name type="scientific">Chryseobacterium pennae</name>
    <dbReference type="NCBI Taxonomy" id="2258962"/>
    <lineage>
        <taxon>Bacteria</taxon>
        <taxon>Pseudomonadati</taxon>
        <taxon>Bacteroidota</taxon>
        <taxon>Flavobacteriia</taxon>
        <taxon>Flavobacteriales</taxon>
        <taxon>Weeksellaceae</taxon>
        <taxon>Chryseobacterium group</taxon>
        <taxon>Chryseobacterium</taxon>
    </lineage>
</organism>
<evidence type="ECO:0000313" key="2">
    <source>
        <dbReference type="Proteomes" id="UP000256686"/>
    </source>
</evidence>
<evidence type="ECO:0000313" key="1">
    <source>
        <dbReference type="EMBL" id="REC60150.1"/>
    </source>
</evidence>
<sequence>MIANCTKIAEKEGITQRQSYKRVSKQLLRDAYFGPHPRRQKRARMVRKLPESILRNYLQEFEIYRKALTQERGTKDKIYSLHEPQVVNCKRSSHLFLKAFLNNS</sequence>
<keyword evidence="2" id="KW-1185">Reference proteome</keyword>
<protein>
    <submittedName>
        <fullName evidence="1">Uncharacterized protein</fullName>
    </submittedName>
</protein>